<dbReference type="KEGG" id="eio:H9L01_07995"/>
<dbReference type="RefSeq" id="WP_187533436.1">
    <property type="nucleotide sequence ID" value="NZ_CBCSHU010000007.1"/>
</dbReference>
<organism evidence="1 2">
    <name type="scientific">Erysipelothrix inopinata</name>
    <dbReference type="NCBI Taxonomy" id="225084"/>
    <lineage>
        <taxon>Bacteria</taxon>
        <taxon>Bacillati</taxon>
        <taxon>Bacillota</taxon>
        <taxon>Erysipelotrichia</taxon>
        <taxon>Erysipelotrichales</taxon>
        <taxon>Erysipelotrichaceae</taxon>
        <taxon>Erysipelothrix</taxon>
    </lineage>
</organism>
<gene>
    <name evidence="1" type="ORF">H9L01_07995</name>
</gene>
<accession>A0A7G9RXI1</accession>
<dbReference type="EMBL" id="CP060715">
    <property type="protein sequence ID" value="QNN60306.1"/>
    <property type="molecule type" value="Genomic_DNA"/>
</dbReference>
<protein>
    <submittedName>
        <fullName evidence="1">Uncharacterized protein</fullName>
    </submittedName>
</protein>
<name>A0A7G9RXI1_9FIRM</name>
<dbReference type="Proteomes" id="UP000515928">
    <property type="component" value="Chromosome"/>
</dbReference>
<dbReference type="PROSITE" id="PS51257">
    <property type="entry name" value="PROKAR_LIPOPROTEIN"/>
    <property type="match status" value="1"/>
</dbReference>
<dbReference type="AlphaFoldDB" id="A0A7G9RXI1"/>
<keyword evidence="2" id="KW-1185">Reference proteome</keyword>
<evidence type="ECO:0000313" key="1">
    <source>
        <dbReference type="EMBL" id="QNN60306.1"/>
    </source>
</evidence>
<evidence type="ECO:0000313" key="2">
    <source>
        <dbReference type="Proteomes" id="UP000515928"/>
    </source>
</evidence>
<proteinExistence type="predicted"/>
<sequence>MKRRIGFFLVLMILLVGCSKKEPEETKEPEDPKPTVVEKIDESKDYIYSEVIRDGKTLEGIQIDKITEENRKEKTPDYLPKLLAGKTNYTLEKIIFNFKSTSSKIQGENYSVLIDTYLEEEEKFPQTAHTFVVADYAETDDTISIIIRDEYLALHNGEGIKSSYSALVFNKKTGDLMTNEEILAHFNLKNDDITSSLLYKSVSKKQDTDTIKTLIAQKYSECNPGGAFQKCEYPREEKAYFITKDNKLVYMTEGWNNYEEAINFTIPFSYIYRFE</sequence>
<reference evidence="1 2" key="1">
    <citation type="submission" date="2020-08" db="EMBL/GenBank/DDBJ databases">
        <title>Genome sequence of Erysipelothrix inopinata DSM 15511T.</title>
        <authorList>
            <person name="Hyun D.-W."/>
            <person name="Bae J.-W."/>
        </authorList>
    </citation>
    <scope>NUCLEOTIDE SEQUENCE [LARGE SCALE GENOMIC DNA]</scope>
    <source>
        <strain evidence="1 2">DSM 15511</strain>
    </source>
</reference>